<keyword evidence="2" id="KW-1185">Reference proteome</keyword>
<protein>
    <submittedName>
        <fullName evidence="1">Uncharacterized protein</fullName>
    </submittedName>
</protein>
<accession>A0A7J7MIT2</accession>
<evidence type="ECO:0000313" key="2">
    <source>
        <dbReference type="Proteomes" id="UP000541444"/>
    </source>
</evidence>
<reference evidence="1 2" key="1">
    <citation type="journal article" date="2020" name="IScience">
        <title>Genome Sequencing of the Endangered Kingdonia uniflora (Circaeasteraceae, Ranunculales) Reveals Potential Mechanisms of Evolutionary Specialization.</title>
        <authorList>
            <person name="Sun Y."/>
            <person name="Deng T."/>
            <person name="Zhang A."/>
            <person name="Moore M.J."/>
            <person name="Landis J.B."/>
            <person name="Lin N."/>
            <person name="Zhang H."/>
            <person name="Zhang X."/>
            <person name="Huang J."/>
            <person name="Zhang X."/>
            <person name="Sun H."/>
            <person name="Wang H."/>
        </authorList>
    </citation>
    <scope>NUCLEOTIDE SEQUENCE [LARGE SCALE GENOMIC DNA]</scope>
    <source>
        <strain evidence="1">TB1705</strain>
        <tissue evidence="1">Leaf</tissue>
    </source>
</reference>
<gene>
    <name evidence="1" type="ORF">GIB67_033864</name>
</gene>
<name>A0A7J7MIT2_9MAGN</name>
<sequence length="221" mass="24683">MLHNAIPTDATVQVRGVQIASQCRFGCFEIEPTSHLFHNYIYAQGIWKWVSALFDLQITTWSFTSIFKRAISCSSYMEDLWVNGVPACIQSIRFCRNKIAHDEPVPTLKQTKYNILKAIYESSLNSKGSMRNNQNELELLLRLQVPFKHRRPPRKTWELPGLDEAKINCDDSSLGNPGNAGTGAVLREYAGSVLGGFVENIGVNTSYNVGCCSIVSSLFTA</sequence>
<proteinExistence type="predicted"/>
<dbReference type="Proteomes" id="UP000541444">
    <property type="component" value="Unassembled WGS sequence"/>
</dbReference>
<dbReference type="OrthoDB" id="1436613at2759"/>
<organism evidence="1 2">
    <name type="scientific">Kingdonia uniflora</name>
    <dbReference type="NCBI Taxonomy" id="39325"/>
    <lineage>
        <taxon>Eukaryota</taxon>
        <taxon>Viridiplantae</taxon>
        <taxon>Streptophyta</taxon>
        <taxon>Embryophyta</taxon>
        <taxon>Tracheophyta</taxon>
        <taxon>Spermatophyta</taxon>
        <taxon>Magnoliopsida</taxon>
        <taxon>Ranunculales</taxon>
        <taxon>Circaeasteraceae</taxon>
        <taxon>Kingdonia</taxon>
    </lineage>
</organism>
<dbReference type="AlphaFoldDB" id="A0A7J7MIT2"/>
<evidence type="ECO:0000313" key="1">
    <source>
        <dbReference type="EMBL" id="KAF6154835.1"/>
    </source>
</evidence>
<comment type="caution">
    <text evidence="1">The sequence shown here is derived from an EMBL/GenBank/DDBJ whole genome shotgun (WGS) entry which is preliminary data.</text>
</comment>
<dbReference type="EMBL" id="JACGCM010001453">
    <property type="protein sequence ID" value="KAF6154835.1"/>
    <property type="molecule type" value="Genomic_DNA"/>
</dbReference>